<accession>A0A7X0HKV5</accession>
<comment type="caution">
    <text evidence="1">The sequence shown here is derived from an EMBL/GenBank/DDBJ whole genome shotgun (WGS) entry which is preliminary data.</text>
</comment>
<dbReference type="RefSeq" id="WP_185036080.1">
    <property type="nucleotide sequence ID" value="NZ_JACHEM010000023.1"/>
</dbReference>
<proteinExistence type="predicted"/>
<dbReference type="AlphaFoldDB" id="A0A7X0HKV5"/>
<organism evidence="1 2">
    <name type="scientific">Streptomyces candidus</name>
    <dbReference type="NCBI Taxonomy" id="67283"/>
    <lineage>
        <taxon>Bacteria</taxon>
        <taxon>Bacillati</taxon>
        <taxon>Actinomycetota</taxon>
        <taxon>Actinomycetes</taxon>
        <taxon>Kitasatosporales</taxon>
        <taxon>Streptomycetaceae</taxon>
        <taxon>Streptomyces</taxon>
    </lineage>
</organism>
<name>A0A7X0HKV5_9ACTN</name>
<keyword evidence="2" id="KW-1185">Reference proteome</keyword>
<sequence length="74" mass="8552">MCWLWYGEAVFTWNVPRYGSHASEDDHVQHYSNPALCGFSWAKGDRPRWVEGPPDCPECRREVQLGAERLRGTS</sequence>
<evidence type="ECO:0000313" key="2">
    <source>
        <dbReference type="Proteomes" id="UP000540423"/>
    </source>
</evidence>
<dbReference type="EMBL" id="JACHEM010000023">
    <property type="protein sequence ID" value="MBB6439539.1"/>
    <property type="molecule type" value="Genomic_DNA"/>
</dbReference>
<dbReference type="Proteomes" id="UP000540423">
    <property type="component" value="Unassembled WGS sequence"/>
</dbReference>
<reference evidence="1 2" key="1">
    <citation type="submission" date="2020-08" db="EMBL/GenBank/DDBJ databases">
        <title>Genomic Encyclopedia of Type Strains, Phase IV (KMG-IV): sequencing the most valuable type-strain genomes for metagenomic binning, comparative biology and taxonomic classification.</title>
        <authorList>
            <person name="Goeker M."/>
        </authorList>
    </citation>
    <scope>NUCLEOTIDE SEQUENCE [LARGE SCALE GENOMIC DNA]</scope>
    <source>
        <strain evidence="1 2">DSM 40141</strain>
    </source>
</reference>
<gene>
    <name evidence="1" type="ORF">HNQ79_006051</name>
</gene>
<protein>
    <submittedName>
        <fullName evidence="1">Uncharacterized protein</fullName>
    </submittedName>
</protein>
<evidence type="ECO:0000313" key="1">
    <source>
        <dbReference type="EMBL" id="MBB6439539.1"/>
    </source>
</evidence>